<dbReference type="PANTHER" id="PTHR42852">
    <property type="entry name" value="THIOL:DISULFIDE INTERCHANGE PROTEIN DSBE"/>
    <property type="match status" value="1"/>
</dbReference>
<dbReference type="Gene3D" id="3.40.30.10">
    <property type="entry name" value="Glutaredoxin"/>
    <property type="match status" value="1"/>
</dbReference>
<dbReference type="SUPFAM" id="SSF52833">
    <property type="entry name" value="Thioredoxin-like"/>
    <property type="match status" value="1"/>
</dbReference>
<dbReference type="GO" id="GO:0016491">
    <property type="term" value="F:oxidoreductase activity"/>
    <property type="evidence" value="ECO:0007669"/>
    <property type="project" value="InterPro"/>
</dbReference>
<organism evidence="7 8">
    <name type="scientific">Gimesia algae</name>
    <dbReference type="NCBI Taxonomy" id="2527971"/>
    <lineage>
        <taxon>Bacteria</taxon>
        <taxon>Pseudomonadati</taxon>
        <taxon>Planctomycetota</taxon>
        <taxon>Planctomycetia</taxon>
        <taxon>Planctomycetales</taxon>
        <taxon>Planctomycetaceae</taxon>
        <taxon>Gimesia</taxon>
    </lineage>
</organism>
<proteinExistence type="predicted"/>
<dbReference type="GO" id="GO:0016209">
    <property type="term" value="F:antioxidant activity"/>
    <property type="evidence" value="ECO:0007669"/>
    <property type="project" value="InterPro"/>
</dbReference>
<evidence type="ECO:0000256" key="5">
    <source>
        <dbReference type="SAM" id="SignalP"/>
    </source>
</evidence>
<name>A0A517VNA4_9PLAN</name>
<keyword evidence="3" id="KW-1015">Disulfide bond</keyword>
<dbReference type="GO" id="GO:0030313">
    <property type="term" value="C:cell envelope"/>
    <property type="evidence" value="ECO:0007669"/>
    <property type="project" value="UniProtKB-SubCell"/>
</dbReference>
<dbReference type="PANTHER" id="PTHR42852:SF6">
    <property type="entry name" value="THIOL:DISULFIDE INTERCHANGE PROTEIN DSBE"/>
    <property type="match status" value="1"/>
</dbReference>
<feature type="chain" id="PRO_5021700317" evidence="5">
    <location>
        <begin position="30"/>
        <end position="371"/>
    </location>
</feature>
<accession>A0A517VNA4</accession>
<evidence type="ECO:0000313" key="7">
    <source>
        <dbReference type="EMBL" id="QDT94469.1"/>
    </source>
</evidence>
<evidence type="ECO:0000259" key="6">
    <source>
        <dbReference type="PROSITE" id="PS51352"/>
    </source>
</evidence>
<sequence precursor="true">MLCTSCRIAVNLKPSLPLFFFLMLTAVLPADDKPVLKPTAYSLLYNEWEAERDALENASTPNNIEELKKRKLALRKTYTRKFLKLAKQHTADDQWSGCFIWAMAYGEPGPDLDAMVDLLPRYGNKVHNMFQLQMFMPDMVKVKSDRINPALTEIIENSISEGLHGAALYALAARTNRLAEHTGSQDRCKQAETMLQQVIDNYPDIATFRGKTGELAGKLLKRIRGPATIGKQAPETKGKDIAGVSFDLSDERGKVIVLSFSGHWCAPCRAMHGIEKELLKKYPQEKLVIIEINSDEQKNLKQVAEKMKSDGLMWRAVVDNTQGPIADMWSVTTWPTFYVIDQKHQICHRGTGFIGQDLVHWVDKLINEPLE</sequence>
<reference evidence="7 8" key="1">
    <citation type="submission" date="2019-02" db="EMBL/GenBank/DDBJ databases">
        <title>Deep-cultivation of Planctomycetes and their phenomic and genomic characterization uncovers novel biology.</title>
        <authorList>
            <person name="Wiegand S."/>
            <person name="Jogler M."/>
            <person name="Boedeker C."/>
            <person name="Pinto D."/>
            <person name="Vollmers J."/>
            <person name="Rivas-Marin E."/>
            <person name="Kohn T."/>
            <person name="Peeters S.H."/>
            <person name="Heuer A."/>
            <person name="Rast P."/>
            <person name="Oberbeckmann S."/>
            <person name="Bunk B."/>
            <person name="Jeske O."/>
            <person name="Meyerdierks A."/>
            <person name="Storesund J.E."/>
            <person name="Kallscheuer N."/>
            <person name="Luecker S."/>
            <person name="Lage O.M."/>
            <person name="Pohl T."/>
            <person name="Merkel B.J."/>
            <person name="Hornburger P."/>
            <person name="Mueller R.-W."/>
            <person name="Bruemmer F."/>
            <person name="Labrenz M."/>
            <person name="Spormann A.M."/>
            <person name="Op den Camp H."/>
            <person name="Overmann J."/>
            <person name="Amann R."/>
            <person name="Jetten M.S.M."/>
            <person name="Mascher T."/>
            <person name="Medema M.H."/>
            <person name="Devos D.P."/>
            <person name="Kaster A.-K."/>
            <person name="Ovreas L."/>
            <person name="Rohde M."/>
            <person name="Galperin M.Y."/>
            <person name="Jogler C."/>
        </authorList>
    </citation>
    <scope>NUCLEOTIDE SEQUENCE [LARGE SCALE GENOMIC DNA]</scope>
    <source>
        <strain evidence="7 8">Pan161</strain>
    </source>
</reference>
<keyword evidence="2" id="KW-0201">Cytochrome c-type biogenesis</keyword>
<feature type="domain" description="Thioredoxin" evidence="6">
    <location>
        <begin position="227"/>
        <end position="367"/>
    </location>
</feature>
<dbReference type="PROSITE" id="PS51352">
    <property type="entry name" value="THIOREDOXIN_2"/>
    <property type="match status" value="1"/>
</dbReference>
<dbReference type="KEGG" id="gax:Pan161_61650"/>
<comment type="subcellular location">
    <subcellularLocation>
        <location evidence="1">Cell envelope</location>
    </subcellularLocation>
</comment>
<dbReference type="InterPro" id="IPR036249">
    <property type="entry name" value="Thioredoxin-like_sf"/>
</dbReference>
<dbReference type="InterPro" id="IPR050553">
    <property type="entry name" value="Thioredoxin_ResA/DsbE_sf"/>
</dbReference>
<keyword evidence="5" id="KW-0732">Signal</keyword>
<dbReference type="Pfam" id="PF00578">
    <property type="entry name" value="AhpC-TSA"/>
    <property type="match status" value="1"/>
</dbReference>
<keyword evidence="4" id="KW-0676">Redox-active center</keyword>
<evidence type="ECO:0000256" key="4">
    <source>
        <dbReference type="ARBA" id="ARBA00023284"/>
    </source>
</evidence>
<dbReference type="InterPro" id="IPR000866">
    <property type="entry name" value="AhpC/TSA"/>
</dbReference>
<evidence type="ECO:0000256" key="2">
    <source>
        <dbReference type="ARBA" id="ARBA00022748"/>
    </source>
</evidence>
<gene>
    <name evidence="7" type="primary">resA_15</name>
    <name evidence="7" type="ORF">Pan161_61650</name>
</gene>
<dbReference type="OrthoDB" id="286712at2"/>
<dbReference type="InterPro" id="IPR013766">
    <property type="entry name" value="Thioredoxin_domain"/>
</dbReference>
<dbReference type="AlphaFoldDB" id="A0A517VNA4"/>
<feature type="signal peptide" evidence="5">
    <location>
        <begin position="1"/>
        <end position="29"/>
    </location>
</feature>
<dbReference type="Proteomes" id="UP000316855">
    <property type="component" value="Chromosome"/>
</dbReference>
<evidence type="ECO:0000313" key="8">
    <source>
        <dbReference type="Proteomes" id="UP000316855"/>
    </source>
</evidence>
<dbReference type="EMBL" id="CP036343">
    <property type="protein sequence ID" value="QDT94469.1"/>
    <property type="molecule type" value="Genomic_DNA"/>
</dbReference>
<evidence type="ECO:0000256" key="3">
    <source>
        <dbReference type="ARBA" id="ARBA00023157"/>
    </source>
</evidence>
<evidence type="ECO:0000256" key="1">
    <source>
        <dbReference type="ARBA" id="ARBA00004196"/>
    </source>
</evidence>
<dbReference type="GO" id="GO:0017004">
    <property type="term" value="P:cytochrome complex assembly"/>
    <property type="evidence" value="ECO:0007669"/>
    <property type="project" value="UniProtKB-KW"/>
</dbReference>
<keyword evidence="8" id="KW-1185">Reference proteome</keyword>
<protein>
    <submittedName>
        <fullName evidence="7">Thiol-disulfide oxidoreductase ResA</fullName>
    </submittedName>
</protein>
<dbReference type="CDD" id="cd02966">
    <property type="entry name" value="TlpA_like_family"/>
    <property type="match status" value="1"/>
</dbReference>